<accession>A0A396HNX3</accession>
<name>A0A396HNX3_MEDTR</name>
<dbReference type="AlphaFoldDB" id="A0A396HNX3"/>
<sequence>MNFHWTKLKKKKVSNLKKIIEHTVGKPNVSVYTKREKCIQSLGRRWQQCFRTRRESIIFHCPTNQRLLYSQNGASYNHSLNKLTVKFSHFKRNHSTITESNQNTFLHPEFL</sequence>
<proteinExistence type="predicted"/>
<organism evidence="1">
    <name type="scientific">Medicago truncatula</name>
    <name type="common">Barrel medic</name>
    <name type="synonym">Medicago tribuloides</name>
    <dbReference type="NCBI Taxonomy" id="3880"/>
    <lineage>
        <taxon>Eukaryota</taxon>
        <taxon>Viridiplantae</taxon>
        <taxon>Streptophyta</taxon>
        <taxon>Embryophyta</taxon>
        <taxon>Tracheophyta</taxon>
        <taxon>Spermatophyta</taxon>
        <taxon>Magnoliopsida</taxon>
        <taxon>eudicotyledons</taxon>
        <taxon>Gunneridae</taxon>
        <taxon>Pentapetalae</taxon>
        <taxon>rosids</taxon>
        <taxon>fabids</taxon>
        <taxon>Fabales</taxon>
        <taxon>Fabaceae</taxon>
        <taxon>Papilionoideae</taxon>
        <taxon>50 kb inversion clade</taxon>
        <taxon>NPAAA clade</taxon>
        <taxon>Hologalegina</taxon>
        <taxon>IRL clade</taxon>
        <taxon>Trifolieae</taxon>
        <taxon>Medicago</taxon>
    </lineage>
</organism>
<evidence type="ECO:0000313" key="1">
    <source>
        <dbReference type="EMBL" id="RHN54201.1"/>
    </source>
</evidence>
<dbReference type="EMBL" id="PSQE01000005">
    <property type="protein sequence ID" value="RHN54201.1"/>
    <property type="molecule type" value="Genomic_DNA"/>
</dbReference>
<gene>
    <name evidence="1" type="ORF">MtrunA17_Chr5g0404151</name>
</gene>
<dbReference type="Proteomes" id="UP000265566">
    <property type="component" value="Chromosome 5"/>
</dbReference>
<reference evidence="1" key="1">
    <citation type="journal article" date="2018" name="Nat. Plants">
        <title>Whole-genome landscape of Medicago truncatula symbiotic genes.</title>
        <authorList>
            <person name="Pecrix Y."/>
            <person name="Gamas P."/>
            <person name="Carrere S."/>
        </authorList>
    </citation>
    <scope>NUCLEOTIDE SEQUENCE</scope>
    <source>
        <tissue evidence="1">Leaves</tissue>
    </source>
</reference>
<dbReference type="Gramene" id="rna29201">
    <property type="protein sequence ID" value="RHN54201.1"/>
    <property type="gene ID" value="gene29201"/>
</dbReference>
<comment type="caution">
    <text evidence="1">The sequence shown here is derived from an EMBL/GenBank/DDBJ whole genome shotgun (WGS) entry which is preliminary data.</text>
</comment>
<protein>
    <submittedName>
        <fullName evidence="1">Uncharacterized protein</fullName>
    </submittedName>
</protein>